<dbReference type="AlphaFoldDB" id="A0A9X5BDI7"/>
<organism evidence="4 5">
    <name type="scientific">Parablautia muri</name>
    <dbReference type="NCBI Taxonomy" id="2320879"/>
    <lineage>
        <taxon>Bacteria</taxon>
        <taxon>Bacillati</taxon>
        <taxon>Bacillota</taxon>
        <taxon>Clostridia</taxon>
        <taxon>Lachnospirales</taxon>
        <taxon>Lachnospiraceae</taxon>
        <taxon>Parablautia</taxon>
    </lineage>
</organism>
<evidence type="ECO:0000259" key="3">
    <source>
        <dbReference type="PROSITE" id="PS50977"/>
    </source>
</evidence>
<dbReference type="GO" id="GO:0003677">
    <property type="term" value="F:DNA binding"/>
    <property type="evidence" value="ECO:0007669"/>
    <property type="project" value="UniProtKB-UniRule"/>
</dbReference>
<accession>A0A9X5BDI7</accession>
<dbReference type="SUPFAM" id="SSF46689">
    <property type="entry name" value="Homeodomain-like"/>
    <property type="match status" value="1"/>
</dbReference>
<dbReference type="OrthoDB" id="494991at2"/>
<feature type="domain" description="HTH tetR-type" evidence="3">
    <location>
        <begin position="6"/>
        <end position="66"/>
    </location>
</feature>
<feature type="DNA-binding region" description="H-T-H motif" evidence="2">
    <location>
        <begin position="29"/>
        <end position="48"/>
    </location>
</feature>
<evidence type="ECO:0000256" key="1">
    <source>
        <dbReference type="ARBA" id="ARBA00023125"/>
    </source>
</evidence>
<dbReference type="Pfam" id="PF00440">
    <property type="entry name" value="TetR_N"/>
    <property type="match status" value="1"/>
</dbReference>
<dbReference type="PROSITE" id="PS50977">
    <property type="entry name" value="HTH_TETR_2"/>
    <property type="match status" value="1"/>
</dbReference>
<dbReference type="InterPro" id="IPR050624">
    <property type="entry name" value="HTH-type_Tx_Regulator"/>
</dbReference>
<evidence type="ECO:0000313" key="4">
    <source>
        <dbReference type="EMBL" id="NBJ91996.1"/>
    </source>
</evidence>
<keyword evidence="1 2" id="KW-0238">DNA-binding</keyword>
<dbReference type="Gene3D" id="1.10.357.10">
    <property type="entry name" value="Tetracycline Repressor, domain 2"/>
    <property type="match status" value="1"/>
</dbReference>
<dbReference type="EMBL" id="QZDT01000005">
    <property type="protein sequence ID" value="NBJ91996.1"/>
    <property type="molecule type" value="Genomic_DNA"/>
</dbReference>
<dbReference type="PRINTS" id="PR00455">
    <property type="entry name" value="HTHTETR"/>
</dbReference>
<dbReference type="InterPro" id="IPR009057">
    <property type="entry name" value="Homeodomain-like_sf"/>
</dbReference>
<dbReference type="RefSeq" id="WP_160559070.1">
    <property type="nucleotide sequence ID" value="NZ_QZDT01000005.1"/>
</dbReference>
<comment type="caution">
    <text evidence="4">The sequence shown here is derived from an EMBL/GenBank/DDBJ whole genome shotgun (WGS) entry which is preliminary data.</text>
</comment>
<dbReference type="PANTHER" id="PTHR43479:SF11">
    <property type="entry name" value="ACREF_ENVCD OPERON REPRESSOR-RELATED"/>
    <property type="match status" value="1"/>
</dbReference>
<evidence type="ECO:0000313" key="5">
    <source>
        <dbReference type="Proteomes" id="UP001154420"/>
    </source>
</evidence>
<name>A0A9X5BDI7_9FIRM</name>
<dbReference type="InterPro" id="IPR001647">
    <property type="entry name" value="HTH_TetR"/>
</dbReference>
<gene>
    <name evidence="4" type="ORF">D5281_05190</name>
</gene>
<evidence type="ECO:0000256" key="2">
    <source>
        <dbReference type="PROSITE-ProRule" id="PRU00335"/>
    </source>
</evidence>
<dbReference type="PANTHER" id="PTHR43479">
    <property type="entry name" value="ACREF/ENVCD OPERON REPRESSOR-RELATED"/>
    <property type="match status" value="1"/>
</dbReference>
<keyword evidence="5" id="KW-1185">Reference proteome</keyword>
<dbReference type="Proteomes" id="UP001154420">
    <property type="component" value="Unassembled WGS sequence"/>
</dbReference>
<reference evidence="4" key="1">
    <citation type="submission" date="2018-09" db="EMBL/GenBank/DDBJ databases">
        <title>Murine metabolic-syndrome-specific gut microbial biobank.</title>
        <authorList>
            <person name="Liu C."/>
        </authorList>
    </citation>
    <scope>NUCLEOTIDE SEQUENCE</scope>
    <source>
        <strain evidence="4">D42-62</strain>
    </source>
</reference>
<protein>
    <submittedName>
        <fullName evidence="4">TetR/AcrR family transcriptional regulator</fullName>
    </submittedName>
</protein>
<proteinExistence type="predicted"/>
<sequence length="205" mass="23647">MSESEKSTLDLLHRAAKVEFMEKGFQTASLRNIVKTAGVTTGAFYGYYDSKEELFSALVGKAYEYVMSRYRQAHEYFENLPAEKQPEQMGKLSAKCMNELLAYSYEHADEFYLILKCSEGTKYAGMIDDMVELEVESTHKYYKVLEQLGAYVPKIDERLEHIMATGMIGAFFEMVLHKMPFEDAKVFLQQLNDFYTAGWMKIMGQ</sequence>